<evidence type="ECO:0000313" key="4">
    <source>
        <dbReference type="Proteomes" id="UP000236724"/>
    </source>
</evidence>
<dbReference type="AlphaFoldDB" id="A0A1H6F7V5"/>
<evidence type="ECO:0000256" key="2">
    <source>
        <dbReference type="RuleBase" id="RU362080"/>
    </source>
</evidence>
<accession>A0A1H6F7V5</accession>
<dbReference type="InterPro" id="IPR036165">
    <property type="entry name" value="YefM-like_sf"/>
</dbReference>
<dbReference type="Gene3D" id="1.10.1220.170">
    <property type="match status" value="1"/>
</dbReference>
<evidence type="ECO:0000313" key="3">
    <source>
        <dbReference type="EMBL" id="SEH05399.1"/>
    </source>
</evidence>
<dbReference type="InterPro" id="IPR051405">
    <property type="entry name" value="phD/YefM_antitoxin"/>
</dbReference>
<evidence type="ECO:0000256" key="1">
    <source>
        <dbReference type="ARBA" id="ARBA00009981"/>
    </source>
</evidence>
<keyword evidence="4" id="KW-1185">Reference proteome</keyword>
<comment type="function">
    <text evidence="2">Antitoxin component of a type II toxin-antitoxin (TA) system.</text>
</comment>
<gene>
    <name evidence="3" type="primary">yefM_1</name>
    <name evidence="3" type="ORF">MBHS_01252</name>
</gene>
<protein>
    <recommendedName>
        <fullName evidence="2">Antitoxin</fullName>
    </recommendedName>
</protein>
<dbReference type="Gene3D" id="3.40.1620.10">
    <property type="entry name" value="YefM-like domain"/>
    <property type="match status" value="1"/>
</dbReference>
<dbReference type="InterPro" id="IPR006442">
    <property type="entry name" value="Antitoxin_Phd/YefM"/>
</dbReference>
<dbReference type="OrthoDB" id="9802003at2"/>
<comment type="similarity">
    <text evidence="1 2">Belongs to the phD/YefM antitoxin family.</text>
</comment>
<name>A0A1H6F7V5_9GAMM</name>
<organism evidence="3 4">
    <name type="scientific">Candidatus Venteria ishoeyi</name>
    <dbReference type="NCBI Taxonomy" id="1899563"/>
    <lineage>
        <taxon>Bacteria</taxon>
        <taxon>Pseudomonadati</taxon>
        <taxon>Pseudomonadota</taxon>
        <taxon>Gammaproteobacteria</taxon>
        <taxon>Thiotrichales</taxon>
        <taxon>Thiotrichaceae</taxon>
        <taxon>Venteria</taxon>
    </lineage>
</organism>
<dbReference type="Proteomes" id="UP000236724">
    <property type="component" value="Unassembled WGS sequence"/>
</dbReference>
<dbReference type="PANTHER" id="PTHR33713">
    <property type="entry name" value="ANTITOXIN YAFN-RELATED"/>
    <property type="match status" value="1"/>
</dbReference>
<reference evidence="3 4" key="1">
    <citation type="submission" date="2016-10" db="EMBL/GenBank/DDBJ databases">
        <authorList>
            <person name="de Groot N.N."/>
        </authorList>
    </citation>
    <scope>NUCLEOTIDE SEQUENCE [LARGE SCALE GENOMIC DNA]</scope>
    <source>
        <strain evidence="3">MBHS1</strain>
    </source>
</reference>
<sequence length="85" mass="9551">MNAIHIQELQQCLPQTLDQVCDDHEPMIITRAGKQAVLISHEDYSALQETLYLLSSPVMAQRLRESLASFQQGQGVERDLIAADE</sequence>
<dbReference type="RefSeq" id="WP_103919336.1">
    <property type="nucleotide sequence ID" value="NZ_FMSV02000228.1"/>
</dbReference>
<dbReference type="EMBL" id="FMSV02000228">
    <property type="protein sequence ID" value="SEH05399.1"/>
    <property type="molecule type" value="Genomic_DNA"/>
</dbReference>
<dbReference type="Pfam" id="PF02604">
    <property type="entry name" value="PhdYeFM_antitox"/>
    <property type="match status" value="1"/>
</dbReference>
<proteinExistence type="inferred from homology"/>
<dbReference type="NCBIfam" id="TIGR01552">
    <property type="entry name" value="phd_fam"/>
    <property type="match status" value="1"/>
</dbReference>
<dbReference type="PANTHER" id="PTHR33713:SF6">
    <property type="entry name" value="ANTITOXIN YEFM"/>
    <property type="match status" value="1"/>
</dbReference>
<dbReference type="SUPFAM" id="SSF143120">
    <property type="entry name" value="YefM-like"/>
    <property type="match status" value="1"/>
</dbReference>